<evidence type="ECO:0000313" key="2">
    <source>
        <dbReference type="EMBL" id="CDW26213.1"/>
    </source>
</evidence>
<sequence length="89" mass="9751">MIGSPSSKYLVETEESPISGGIKRQGDSFSRSRCGFRIAISTTALRKPQINTRAHRDESPLRNLSISSGVGADLTLDNRMVFVLLSKLK</sequence>
<name>A0A0K2TJI7_LEPSM</name>
<protein>
    <submittedName>
        <fullName evidence="2">Uncharacterized protein</fullName>
    </submittedName>
</protein>
<evidence type="ECO:0000256" key="1">
    <source>
        <dbReference type="SAM" id="MobiDB-lite"/>
    </source>
</evidence>
<dbReference type="EMBL" id="HACA01008852">
    <property type="protein sequence ID" value="CDW26213.1"/>
    <property type="molecule type" value="Transcribed_RNA"/>
</dbReference>
<feature type="region of interest" description="Disordered" evidence="1">
    <location>
        <begin position="1"/>
        <end position="28"/>
    </location>
</feature>
<dbReference type="AlphaFoldDB" id="A0A0K2TJI7"/>
<reference evidence="2" key="1">
    <citation type="submission" date="2014-05" db="EMBL/GenBank/DDBJ databases">
        <authorList>
            <person name="Chronopoulou M."/>
        </authorList>
    </citation>
    <scope>NUCLEOTIDE SEQUENCE</scope>
    <source>
        <tissue evidence="2">Whole organism</tissue>
    </source>
</reference>
<proteinExistence type="predicted"/>
<accession>A0A0K2TJI7</accession>
<organism evidence="2">
    <name type="scientific">Lepeophtheirus salmonis</name>
    <name type="common">Salmon louse</name>
    <name type="synonym">Caligus salmonis</name>
    <dbReference type="NCBI Taxonomy" id="72036"/>
    <lineage>
        <taxon>Eukaryota</taxon>
        <taxon>Metazoa</taxon>
        <taxon>Ecdysozoa</taxon>
        <taxon>Arthropoda</taxon>
        <taxon>Crustacea</taxon>
        <taxon>Multicrustacea</taxon>
        <taxon>Hexanauplia</taxon>
        <taxon>Copepoda</taxon>
        <taxon>Siphonostomatoida</taxon>
        <taxon>Caligidae</taxon>
        <taxon>Lepeophtheirus</taxon>
    </lineage>
</organism>